<comment type="caution">
    <text evidence="2">The sequence shown here is derived from an EMBL/GenBank/DDBJ whole genome shotgun (WGS) entry which is preliminary data.</text>
</comment>
<evidence type="ECO:0000313" key="2">
    <source>
        <dbReference type="EMBL" id="EPS42579.1"/>
    </source>
</evidence>
<proteinExistence type="predicted"/>
<feature type="region of interest" description="Disordered" evidence="1">
    <location>
        <begin position="1"/>
        <end position="22"/>
    </location>
</feature>
<dbReference type="PANTHER" id="PTHR40460:SF1">
    <property type="entry name" value="CSBD-LIKE DOMAIN-CONTAINING PROTEIN"/>
    <property type="match status" value="1"/>
</dbReference>
<accession>S8AI59</accession>
<dbReference type="EMBL" id="AQGS01000107">
    <property type="protein sequence ID" value="EPS42579.1"/>
    <property type="molecule type" value="Genomic_DNA"/>
</dbReference>
<evidence type="ECO:0000256" key="1">
    <source>
        <dbReference type="SAM" id="MobiDB-lite"/>
    </source>
</evidence>
<evidence type="ECO:0008006" key="4">
    <source>
        <dbReference type="Google" id="ProtNLM"/>
    </source>
</evidence>
<protein>
    <recommendedName>
        <fullName evidence="4">CsbD-like domain-containing protein</fullName>
    </recommendedName>
</protein>
<dbReference type="OrthoDB" id="9999611at2759"/>
<gene>
    <name evidence="2" type="ORF">H072_3435</name>
</gene>
<keyword evidence="3" id="KW-1185">Reference proteome</keyword>
<sequence length="166" mass="18264">MASNDTSSDAEPSQVTGGLTQLQGTIETVIGNITGADSWKEAGEEHQLAGTNEIEDAQKNARKEAREDRIHGKIDSMFRYCCIHKPNTRFVAVMVDPYFPLDSSKQTQGNLQAERAEWKKAVEGNHQLPEVSAERMDAKIKTAVGMVTGGELQAAYNTEVLLFPRL</sequence>
<dbReference type="AlphaFoldDB" id="S8AI59"/>
<dbReference type="Proteomes" id="UP000015100">
    <property type="component" value="Unassembled WGS sequence"/>
</dbReference>
<reference evidence="2 3" key="1">
    <citation type="journal article" date="2013" name="PLoS Genet.">
        <title>Genomic mechanisms accounting for the adaptation to parasitism in nematode-trapping fungi.</title>
        <authorList>
            <person name="Meerupati T."/>
            <person name="Andersson K.M."/>
            <person name="Friman E."/>
            <person name="Kumar D."/>
            <person name="Tunlid A."/>
            <person name="Ahren D."/>
        </authorList>
    </citation>
    <scope>NUCLEOTIDE SEQUENCE [LARGE SCALE GENOMIC DNA]</scope>
    <source>
        <strain evidence="2 3">CBS 200.50</strain>
    </source>
</reference>
<name>S8AI59_DACHA</name>
<dbReference type="STRING" id="1284197.S8AI59"/>
<reference evidence="3" key="2">
    <citation type="submission" date="2013-04" db="EMBL/GenBank/DDBJ databases">
        <title>Genomic mechanisms accounting for the adaptation to parasitism in nematode-trapping fungi.</title>
        <authorList>
            <person name="Ahren D.G."/>
        </authorList>
    </citation>
    <scope>NUCLEOTIDE SEQUENCE [LARGE SCALE GENOMIC DNA]</scope>
    <source>
        <strain evidence="3">CBS 200.50</strain>
    </source>
</reference>
<evidence type="ECO:0000313" key="3">
    <source>
        <dbReference type="Proteomes" id="UP000015100"/>
    </source>
</evidence>
<dbReference type="eggNOG" id="ENOG502SBUQ">
    <property type="taxonomic scope" value="Eukaryota"/>
</dbReference>
<dbReference type="HOGENOM" id="CLU_1602658_0_0_1"/>
<dbReference type="PANTHER" id="PTHR40460">
    <property type="entry name" value="CHROMOSOME 1, WHOLE GENOME SHOTGUN SEQUENCE"/>
    <property type="match status" value="1"/>
</dbReference>
<dbReference type="OMA" id="AESAYGM"/>
<organism evidence="2 3">
    <name type="scientific">Dactylellina haptotyla (strain CBS 200.50)</name>
    <name type="common">Nematode-trapping fungus</name>
    <name type="synonym">Monacrosporium haptotylum</name>
    <dbReference type="NCBI Taxonomy" id="1284197"/>
    <lineage>
        <taxon>Eukaryota</taxon>
        <taxon>Fungi</taxon>
        <taxon>Dikarya</taxon>
        <taxon>Ascomycota</taxon>
        <taxon>Pezizomycotina</taxon>
        <taxon>Orbiliomycetes</taxon>
        <taxon>Orbiliales</taxon>
        <taxon>Orbiliaceae</taxon>
        <taxon>Dactylellina</taxon>
    </lineage>
</organism>